<dbReference type="EMBL" id="CATOUU010000662">
    <property type="protein sequence ID" value="CAI9939197.1"/>
    <property type="molecule type" value="Genomic_DNA"/>
</dbReference>
<evidence type="ECO:0000313" key="5">
    <source>
        <dbReference type="Proteomes" id="UP001642409"/>
    </source>
</evidence>
<organism evidence="3">
    <name type="scientific">Hexamita inflata</name>
    <dbReference type="NCBI Taxonomy" id="28002"/>
    <lineage>
        <taxon>Eukaryota</taxon>
        <taxon>Metamonada</taxon>
        <taxon>Diplomonadida</taxon>
        <taxon>Hexamitidae</taxon>
        <taxon>Hexamitinae</taxon>
        <taxon>Hexamita</taxon>
    </lineage>
</organism>
<reference evidence="3" key="1">
    <citation type="submission" date="2023-06" db="EMBL/GenBank/DDBJ databases">
        <authorList>
            <person name="Kurt Z."/>
        </authorList>
    </citation>
    <scope>NUCLEOTIDE SEQUENCE</scope>
</reference>
<dbReference type="EMBL" id="CAXDID020000407">
    <property type="protein sequence ID" value="CAL6088341.1"/>
    <property type="molecule type" value="Genomic_DNA"/>
</dbReference>
<keyword evidence="2" id="KW-0472">Membrane</keyword>
<feature type="region of interest" description="Disordered" evidence="1">
    <location>
        <begin position="367"/>
        <end position="398"/>
    </location>
</feature>
<proteinExistence type="predicted"/>
<feature type="transmembrane region" description="Helical" evidence="2">
    <location>
        <begin position="402"/>
        <end position="426"/>
    </location>
</feature>
<dbReference type="Proteomes" id="UP001642409">
    <property type="component" value="Unassembled WGS sequence"/>
</dbReference>
<keyword evidence="2" id="KW-0812">Transmembrane</keyword>
<reference evidence="4 5" key="2">
    <citation type="submission" date="2024-07" db="EMBL/GenBank/DDBJ databases">
        <authorList>
            <person name="Akdeniz Z."/>
        </authorList>
    </citation>
    <scope>NUCLEOTIDE SEQUENCE [LARGE SCALE GENOMIC DNA]</scope>
</reference>
<accession>A0AA86PQC9</accession>
<name>A0AA86PQC9_9EUKA</name>
<keyword evidence="5" id="KW-1185">Reference proteome</keyword>
<evidence type="ECO:0000256" key="2">
    <source>
        <dbReference type="SAM" id="Phobius"/>
    </source>
</evidence>
<gene>
    <name evidence="3" type="ORF">HINF_LOCUS26842</name>
    <name evidence="4" type="ORF">HINF_LOCUS64080</name>
</gene>
<comment type="caution">
    <text evidence="3">The sequence shown here is derived from an EMBL/GenBank/DDBJ whole genome shotgun (WGS) entry which is preliminary data.</text>
</comment>
<dbReference type="Gene3D" id="2.160.20.110">
    <property type="match status" value="1"/>
</dbReference>
<evidence type="ECO:0000313" key="3">
    <source>
        <dbReference type="EMBL" id="CAI9939197.1"/>
    </source>
</evidence>
<sequence length="458" mass="50028">MFCILLTLQATEIKEPKEFMKLSLNSDSMLEIDNDLDFTNVTNFKPLQYSGIIDGKGHTIKNLLIDLTDSIPCTVEKAKNSCEISVGIFSFSSLLHVHNLAFDNVTVKYSNSKDEVTELNMGVLVGQGHDTKVINVSVTNSNVVATNTAKAVIRIGGLVGDLEDFLVVNHSVLSVNLTLNGNQLSHAGGVVGSALTDNTNLVIYHCKVYVNITSAAVVYFGGATSYMQVGWVEFSTIDIDLNLMDENNIVGGFVVDEPANLTIKNCQNSISKQGGKNLSAGGICGMSWVSDAIWSINGLVTIFQLYIPPVYADVVNGSTVIKVEATYCWTLHETPIPVSYLPINRTQIGRTNKFNLDKKFWSFNETQEVPTRKETPQVIMGSLGPQADDDDDDDKPKQKSNVIPMIIVSVIFFALGVIITAAICMIMKKKTKSKISAFNQPEHTVKQGEALRGDVLMM</sequence>
<evidence type="ECO:0000256" key="1">
    <source>
        <dbReference type="SAM" id="MobiDB-lite"/>
    </source>
</evidence>
<dbReference type="AlphaFoldDB" id="A0AA86PQC9"/>
<evidence type="ECO:0000313" key="4">
    <source>
        <dbReference type="EMBL" id="CAL6088341.1"/>
    </source>
</evidence>
<protein>
    <submittedName>
        <fullName evidence="3">Uncharacterized protein</fullName>
    </submittedName>
</protein>
<keyword evidence="2" id="KW-1133">Transmembrane helix</keyword>